<evidence type="ECO:0000313" key="2">
    <source>
        <dbReference type="Proteomes" id="UP000033881"/>
    </source>
</evidence>
<gene>
    <name evidence="1" type="ORF">UT24_C0037G0020</name>
</gene>
<dbReference type="AlphaFoldDB" id="A0A0G0QAG6"/>
<sequence>MKGQDYLNKLSYCRDLNKMALLIRAEGCRTITAIQYVTPHWNLIEALTRYELDAQFVERNCVTIKDAKNYLKMKGYF</sequence>
<proteinExistence type="predicted"/>
<dbReference type="STRING" id="1618574.UT24_C0037G0020"/>
<reference evidence="1 2" key="1">
    <citation type="journal article" date="2015" name="Nature">
        <title>rRNA introns, odd ribosomes, and small enigmatic genomes across a large radiation of phyla.</title>
        <authorList>
            <person name="Brown C.T."/>
            <person name="Hug L.A."/>
            <person name="Thomas B.C."/>
            <person name="Sharon I."/>
            <person name="Castelle C.J."/>
            <person name="Singh A."/>
            <person name="Wilkins M.J."/>
            <person name="Williams K.H."/>
            <person name="Banfield J.F."/>
        </authorList>
    </citation>
    <scope>NUCLEOTIDE SEQUENCE [LARGE SCALE GENOMIC DNA]</scope>
</reference>
<comment type="caution">
    <text evidence="1">The sequence shown here is derived from an EMBL/GenBank/DDBJ whole genome shotgun (WGS) entry which is preliminary data.</text>
</comment>
<accession>A0A0G0QAG6</accession>
<dbReference type="EMBL" id="LBWB01000037">
    <property type="protein sequence ID" value="KKQ98681.1"/>
    <property type="molecule type" value="Genomic_DNA"/>
</dbReference>
<dbReference type="Proteomes" id="UP000033881">
    <property type="component" value="Unassembled WGS sequence"/>
</dbReference>
<organism evidence="1 2">
    <name type="scientific">Candidatus Woesebacteria bacterium GW2011_GWB1_39_12</name>
    <dbReference type="NCBI Taxonomy" id="1618574"/>
    <lineage>
        <taxon>Bacteria</taxon>
        <taxon>Candidatus Woeseibacteriota</taxon>
    </lineage>
</organism>
<evidence type="ECO:0000313" key="1">
    <source>
        <dbReference type="EMBL" id="KKQ98681.1"/>
    </source>
</evidence>
<protein>
    <submittedName>
        <fullName evidence="1">Uncharacterized protein</fullName>
    </submittedName>
</protein>
<name>A0A0G0QAG6_9BACT</name>